<organism evidence="2 3">
    <name type="scientific">Pseudaeromonas paramecii</name>
    <dbReference type="NCBI Taxonomy" id="2138166"/>
    <lineage>
        <taxon>Bacteria</taxon>
        <taxon>Pseudomonadati</taxon>
        <taxon>Pseudomonadota</taxon>
        <taxon>Gammaproteobacteria</taxon>
        <taxon>Aeromonadales</taxon>
        <taxon>Aeromonadaceae</taxon>
        <taxon>Pseudaeromonas</taxon>
    </lineage>
</organism>
<dbReference type="Gene3D" id="3.40.190.10">
    <property type="entry name" value="Periplasmic binding protein-like II"/>
    <property type="match status" value="2"/>
</dbReference>
<keyword evidence="1" id="KW-0732">Signal</keyword>
<dbReference type="NCBIfam" id="TIGR02122">
    <property type="entry name" value="TRAP_TAXI"/>
    <property type="match status" value="1"/>
</dbReference>
<evidence type="ECO:0000256" key="1">
    <source>
        <dbReference type="SAM" id="SignalP"/>
    </source>
</evidence>
<feature type="chain" id="PRO_5046224056" evidence="1">
    <location>
        <begin position="22"/>
        <end position="320"/>
    </location>
</feature>
<dbReference type="RefSeq" id="WP_345014219.1">
    <property type="nucleotide sequence ID" value="NZ_BAABFC010000022.1"/>
</dbReference>
<dbReference type="InterPro" id="IPR011852">
    <property type="entry name" value="TRAP_TAXI"/>
</dbReference>
<dbReference type="PANTHER" id="PTHR42941:SF1">
    <property type="entry name" value="SLL1037 PROTEIN"/>
    <property type="match status" value="1"/>
</dbReference>
<sequence length="320" mass="34076">MRPLLYLFSLLLLGAVSPARAAPDLLIGSGSLTGVYYPAGGALCRLLARAPAKLPCQVVATGGSADNLAALSRGYLSLALVQSDVQLTTSPPPALYRLFNVHQEALTLVTRQDSGIGSLADLAGKRLDIGNPGSGDNSTMRLLLQAMAWPDETVAALSHLPGSERAQALCEGQIDAYAYVVGHPSSAISEAASLCPIRLIPVEGEAVDRLLQTHPYYQRTRIPADLYPGVDEAIKTIGMPAGLIAGPQIDEALAYRITQQVFNRLPQLRRLHPALSQLDRQQMIGEAGGLPLHPGARRFFVEQGWLPPLPAPAQHALRSP</sequence>
<proteinExistence type="predicted"/>
<dbReference type="PANTHER" id="PTHR42941">
    <property type="entry name" value="SLL1037 PROTEIN"/>
    <property type="match status" value="1"/>
</dbReference>
<gene>
    <name evidence="2" type="ORF">GCM10023095_28030</name>
</gene>
<name>A0ABP8QIF7_9GAMM</name>
<feature type="signal peptide" evidence="1">
    <location>
        <begin position="1"/>
        <end position="21"/>
    </location>
</feature>
<evidence type="ECO:0000313" key="3">
    <source>
        <dbReference type="Proteomes" id="UP001501321"/>
    </source>
</evidence>
<accession>A0ABP8QIF7</accession>
<protein>
    <submittedName>
        <fullName evidence="2">TAXI family TRAP transporter solute-binding subunit</fullName>
    </submittedName>
</protein>
<dbReference type="SUPFAM" id="SSF53850">
    <property type="entry name" value="Periplasmic binding protein-like II"/>
    <property type="match status" value="1"/>
</dbReference>
<dbReference type="Pfam" id="PF16868">
    <property type="entry name" value="NMT1_3"/>
    <property type="match status" value="1"/>
</dbReference>
<keyword evidence="3" id="KW-1185">Reference proteome</keyword>
<evidence type="ECO:0000313" key="2">
    <source>
        <dbReference type="EMBL" id="GAA4502766.1"/>
    </source>
</evidence>
<reference evidence="3" key="1">
    <citation type="journal article" date="2019" name="Int. J. Syst. Evol. Microbiol.">
        <title>The Global Catalogue of Microorganisms (GCM) 10K type strain sequencing project: providing services to taxonomists for standard genome sequencing and annotation.</title>
        <authorList>
            <consortium name="The Broad Institute Genomics Platform"/>
            <consortium name="The Broad Institute Genome Sequencing Center for Infectious Disease"/>
            <person name="Wu L."/>
            <person name="Ma J."/>
        </authorList>
    </citation>
    <scope>NUCLEOTIDE SEQUENCE [LARGE SCALE GENOMIC DNA]</scope>
    <source>
        <strain evidence="3">JCM 32226</strain>
    </source>
</reference>
<dbReference type="Proteomes" id="UP001501321">
    <property type="component" value="Unassembled WGS sequence"/>
</dbReference>
<dbReference type="EMBL" id="BAABFC010000022">
    <property type="protein sequence ID" value="GAA4502766.1"/>
    <property type="molecule type" value="Genomic_DNA"/>
</dbReference>
<comment type="caution">
    <text evidence="2">The sequence shown here is derived from an EMBL/GenBank/DDBJ whole genome shotgun (WGS) entry which is preliminary data.</text>
</comment>